<dbReference type="InterPro" id="IPR023346">
    <property type="entry name" value="Lysozyme-like_dom_sf"/>
</dbReference>
<feature type="domain" description="LysM" evidence="3">
    <location>
        <begin position="266"/>
        <end position="310"/>
    </location>
</feature>
<evidence type="ECO:0000259" key="3">
    <source>
        <dbReference type="PROSITE" id="PS51782"/>
    </source>
</evidence>
<organism evidence="4 5">
    <name type="scientific">Oceanitalea stevensii</name>
    <dbReference type="NCBI Taxonomy" id="2763072"/>
    <lineage>
        <taxon>Bacteria</taxon>
        <taxon>Bacillati</taxon>
        <taxon>Actinomycetota</taxon>
        <taxon>Actinomycetes</taxon>
        <taxon>Micrococcales</taxon>
        <taxon>Bogoriellaceae</taxon>
        <taxon>Georgenia</taxon>
    </lineage>
</organism>
<feature type="domain" description="LysM" evidence="3">
    <location>
        <begin position="127"/>
        <end position="171"/>
    </location>
</feature>
<protein>
    <submittedName>
        <fullName evidence="4">LysM peptidoglycan-binding domain-containing protein</fullName>
    </submittedName>
</protein>
<keyword evidence="2" id="KW-0732">Signal</keyword>
<dbReference type="PROSITE" id="PS51782">
    <property type="entry name" value="LYSM"/>
    <property type="match status" value="4"/>
</dbReference>
<feature type="signal peptide" evidence="2">
    <location>
        <begin position="1"/>
        <end position="36"/>
    </location>
</feature>
<dbReference type="Gene3D" id="3.10.350.10">
    <property type="entry name" value="LysM domain"/>
    <property type="match status" value="4"/>
</dbReference>
<dbReference type="SUPFAM" id="SSF53955">
    <property type="entry name" value="Lysozyme-like"/>
    <property type="match status" value="1"/>
</dbReference>
<dbReference type="CDD" id="cd00118">
    <property type="entry name" value="LysM"/>
    <property type="match status" value="4"/>
</dbReference>
<dbReference type="SMART" id="SM00257">
    <property type="entry name" value="LysM"/>
    <property type="match status" value="4"/>
</dbReference>
<dbReference type="EMBL" id="JACSPO010000001">
    <property type="protein sequence ID" value="MBD8061169.1"/>
    <property type="molecule type" value="Genomic_DNA"/>
</dbReference>
<feature type="compositionally biased region" description="Low complexity" evidence="1">
    <location>
        <begin position="245"/>
        <end position="262"/>
    </location>
</feature>
<accession>A0ABR8YZX0</accession>
<feature type="domain" description="LysM" evidence="3">
    <location>
        <begin position="194"/>
        <end position="238"/>
    </location>
</feature>
<keyword evidence="5" id="KW-1185">Reference proteome</keyword>
<dbReference type="PANTHER" id="PTHR33734">
    <property type="entry name" value="LYSM DOMAIN-CONTAINING GPI-ANCHORED PROTEIN 2"/>
    <property type="match status" value="1"/>
</dbReference>
<dbReference type="PANTHER" id="PTHR33734:SF22">
    <property type="entry name" value="MEMBRANE-BOUND LYTIC MUREIN TRANSGLYCOSYLASE D"/>
    <property type="match status" value="1"/>
</dbReference>
<dbReference type="Proteomes" id="UP000661894">
    <property type="component" value="Unassembled WGS sequence"/>
</dbReference>
<dbReference type="InterPro" id="IPR018392">
    <property type="entry name" value="LysM"/>
</dbReference>
<dbReference type="Gene3D" id="1.10.530.10">
    <property type="match status" value="1"/>
</dbReference>
<feature type="chain" id="PRO_5046069288" evidence="2">
    <location>
        <begin position="37"/>
        <end position="489"/>
    </location>
</feature>
<proteinExistence type="predicted"/>
<dbReference type="InterPro" id="IPR008258">
    <property type="entry name" value="Transglycosylase_SLT_dom_1"/>
</dbReference>
<dbReference type="Pfam" id="PF01476">
    <property type="entry name" value="LysM"/>
    <property type="match status" value="4"/>
</dbReference>
<feature type="region of interest" description="Disordered" evidence="1">
    <location>
        <begin position="240"/>
        <end position="263"/>
    </location>
</feature>
<reference evidence="4 5" key="1">
    <citation type="submission" date="2020-08" db="EMBL/GenBank/DDBJ databases">
        <title>A Genomic Blueprint of the Chicken Gut Microbiome.</title>
        <authorList>
            <person name="Gilroy R."/>
            <person name="Ravi A."/>
            <person name="Getino M."/>
            <person name="Pursley I."/>
            <person name="Horton D.L."/>
            <person name="Alikhan N.-F."/>
            <person name="Baker D."/>
            <person name="Gharbi K."/>
            <person name="Hall N."/>
            <person name="Watson M."/>
            <person name="Adriaenssens E.M."/>
            <person name="Foster-Nyarko E."/>
            <person name="Jarju S."/>
            <person name="Secka A."/>
            <person name="Antonio M."/>
            <person name="Oren A."/>
            <person name="Chaudhuri R."/>
            <person name="La Ragione R.M."/>
            <person name="Hildebrand F."/>
            <person name="Pallen M.J."/>
        </authorList>
    </citation>
    <scope>NUCLEOTIDE SEQUENCE [LARGE SCALE GENOMIC DNA]</scope>
    <source>
        <strain evidence="4 5">Sa1BUA1</strain>
    </source>
</reference>
<gene>
    <name evidence="4" type="ORF">H9624_02370</name>
</gene>
<evidence type="ECO:0000313" key="5">
    <source>
        <dbReference type="Proteomes" id="UP000661894"/>
    </source>
</evidence>
<evidence type="ECO:0000256" key="1">
    <source>
        <dbReference type="SAM" id="MobiDB-lite"/>
    </source>
</evidence>
<evidence type="ECO:0000256" key="2">
    <source>
        <dbReference type="SAM" id="SignalP"/>
    </source>
</evidence>
<comment type="caution">
    <text evidence="4">The sequence shown here is derived from an EMBL/GenBank/DDBJ whole genome shotgun (WGS) entry which is preliminary data.</text>
</comment>
<sequence length="489" mass="48736">MKARTRTRAPRPAGRTGVGLVLAATTVAAMTVPAGAATAAPAAPTVGATALALTAPATQRSLPTGTYQVRAGDTVSTIAARAGTTVSAIVSANNLNSRALIKVGQVLRLPAAGKAATAAPTRAASSTTHTVAAGDTVSALAKRYGSTVEEIVSANRLGSRALIIIGQRLTIPGASASGVSAAPAANRPAAQSASTHVVRAGDTVSGIAQRYGTTVERIASANGLSDPGLIRIGQRLTVSGGGSGSAPAAKPAAKPATVPVSSTASRTHVVAAGDTVSGLASRYGSTTSAIISANNLPGSGLIYVGQRLTVPGGSGGGTSAGGGSTSGGQLVGSTFLGRTYASDVVGAANTNKATLLSMSVPSRDQMRAMVRSTAVTMGVDPALALAIAQQESGFDMRAVSPANAVGVMQVIPSSGQWASDLVGRRLNLLDPQDNVVAGVAILRQLVRTADNFDQAVAGYYQGLAGVKRNGMYADTRNYVAGIKNLMRQF</sequence>
<evidence type="ECO:0000313" key="4">
    <source>
        <dbReference type="EMBL" id="MBD8061169.1"/>
    </source>
</evidence>
<dbReference type="Pfam" id="PF01464">
    <property type="entry name" value="SLT"/>
    <property type="match status" value="1"/>
</dbReference>
<dbReference type="SUPFAM" id="SSF54106">
    <property type="entry name" value="LysM domain"/>
    <property type="match status" value="4"/>
</dbReference>
<name>A0ABR8YZX0_9MICO</name>
<dbReference type="RefSeq" id="WP_251838307.1">
    <property type="nucleotide sequence ID" value="NZ_JACSPO010000001.1"/>
</dbReference>
<feature type="domain" description="LysM" evidence="3">
    <location>
        <begin position="65"/>
        <end position="109"/>
    </location>
</feature>
<dbReference type="CDD" id="cd00254">
    <property type="entry name" value="LT-like"/>
    <property type="match status" value="1"/>
</dbReference>
<dbReference type="InterPro" id="IPR036779">
    <property type="entry name" value="LysM_dom_sf"/>
</dbReference>